<feature type="region of interest" description="Disordered" evidence="1">
    <location>
        <begin position="1"/>
        <end position="27"/>
    </location>
</feature>
<dbReference type="EMBL" id="RBAM01000007">
    <property type="protein sequence ID" value="RKN70785.1"/>
    <property type="molecule type" value="Genomic_DNA"/>
</dbReference>
<proteinExistence type="predicted"/>
<evidence type="ECO:0000313" key="2">
    <source>
        <dbReference type="EMBL" id="RKN70785.1"/>
    </source>
</evidence>
<dbReference type="Proteomes" id="UP000270343">
    <property type="component" value="Unassembled WGS sequence"/>
</dbReference>
<name>A0A3B0BC12_9ACTN</name>
<sequence>MKDHGQSVARGAEGERFPVVDGQDGAGLPSQAEAAQMVSGRPHCGLFQDRFAAGQFELPGGAMHHEQVPRCIGDQRQSDESPCRDLPESLCHEVCALLAWGGAPEPSDAVRELRRTPDAVSPVIRPARWCRAERSVAEALVQ</sequence>
<comment type="caution">
    <text evidence="2">The sequence shown here is derived from an EMBL/GenBank/DDBJ whole genome shotgun (WGS) entry which is preliminary data.</text>
</comment>
<gene>
    <name evidence="2" type="ORF">D7231_17925</name>
</gene>
<accession>A0A3B0BC12</accession>
<evidence type="ECO:0000256" key="1">
    <source>
        <dbReference type="SAM" id="MobiDB-lite"/>
    </source>
</evidence>
<keyword evidence="3" id="KW-1185">Reference proteome</keyword>
<evidence type="ECO:0000313" key="3">
    <source>
        <dbReference type="Proteomes" id="UP000270343"/>
    </source>
</evidence>
<organism evidence="2 3">
    <name type="scientific">Streptomyces klenkii</name>
    <dbReference type="NCBI Taxonomy" id="1420899"/>
    <lineage>
        <taxon>Bacteria</taxon>
        <taxon>Bacillati</taxon>
        <taxon>Actinomycetota</taxon>
        <taxon>Actinomycetes</taxon>
        <taxon>Kitasatosporales</taxon>
        <taxon>Streptomycetaceae</taxon>
        <taxon>Streptomyces</taxon>
    </lineage>
</organism>
<reference evidence="2 3" key="1">
    <citation type="journal article" date="2015" name="Antonie Van Leeuwenhoek">
        <title>Streptomyces klenkii sp. nov., isolated from deep marine sediment.</title>
        <authorList>
            <person name="Veyisoglu A."/>
            <person name="Sahin N."/>
        </authorList>
    </citation>
    <scope>NUCLEOTIDE SEQUENCE [LARGE SCALE GENOMIC DNA]</scope>
    <source>
        <strain evidence="2 3">KCTC 29202</strain>
    </source>
</reference>
<protein>
    <submittedName>
        <fullName evidence="2">Uncharacterized protein</fullName>
    </submittedName>
</protein>
<dbReference type="AlphaFoldDB" id="A0A3B0BC12"/>